<comment type="caution">
    <text evidence="2">The sequence shown here is derived from an EMBL/GenBank/DDBJ whole genome shotgun (WGS) entry which is preliminary data.</text>
</comment>
<gene>
    <name evidence="3" type="ORF">JXQ802_LOCUS8672</name>
    <name evidence="2" type="ORF">PYM288_LOCUS5923</name>
</gene>
<dbReference type="EMBL" id="CAJNOH010000063">
    <property type="protein sequence ID" value="CAF0827774.1"/>
    <property type="molecule type" value="Genomic_DNA"/>
</dbReference>
<dbReference type="Proteomes" id="UP000663870">
    <property type="component" value="Unassembled WGS sequence"/>
</dbReference>
<proteinExistence type="predicted"/>
<keyword evidence="5" id="KW-1185">Reference proteome</keyword>
<sequence>MIDQYSTMTSQPLTYDDCCLLSNICLNSERIFYLLECRFKSNSMRTSFYFKSILPEKLSNKAKISRSLLKILPKKVNSVDNNNNNDDDDDDESILSESLEDDIDKISLPKSPINAAAAAAGDDDDDDYLNRLAEWEPNNLQPIIENDDNDDDEEEETRMDVQKINDENTNVNPMDLSKELPASQAEDVLVTFIQRSIKSEPMIYDDNDFNRLQLDGQTDLLSDNNHKQVQHKNEKKNLEEIIAKITLNASKSTQTIPLNNISQQYDKCQTNYNRKKKISNQLRQQNNNNNNEQSKKKFKSQLSLPLLQTNEKIIHPFDKQNCILSNNQTINENAHARYKHMNLLEQILNNFHKTLTNNSNLDCIQKKKLPINVIKTSKSTDLSIVKNTTKIKRLDNKLNHNLRIKTRSSSKNYFKVTKHSSKNDNIQYFPVVKQRTDRMKSSINKTKQRSANYFDGCIVLDDDDNDKNNNNNDNKENDAKDDDIQLIEEERYSIPNNTHTREKLLDHAVDSSEMRIKWLVNVELLLLEHISICHQEIIQLKNEFHSNNCFKYEYCDNILSYSIDPSFISIIILNFLKMFIIRNLNYDQDELSFFQYGLTSHLRYLLIELPTYNHKNNNDNNNCLQCYQYISIRNILFDLLFDLIEYDLCEIYNKKIYRSKLIEDDYFNQFLQQNKIIKKNKFFHIKLIIYFIELIEIHRNKCQNKKEVFYLNDNQIFQSIENFLQHIILKINNLNHERISICLNVMELCLLFVNDKEKHIQQMALFLAKLCEEHPTYLHLFLFDENLLSDIRLLLINELIWKKFHIKFISKDHINDFFDYIETEIRLRHPIDDMTLLLIRSLFNTYADLIINIKDCIYMNSFTEQMISTLRDQLNLIYITLTDISNVPNYIQQIKRTVILFRLLQCKWNQF</sequence>
<organism evidence="2 4">
    <name type="scientific">Rotaria sordida</name>
    <dbReference type="NCBI Taxonomy" id="392033"/>
    <lineage>
        <taxon>Eukaryota</taxon>
        <taxon>Metazoa</taxon>
        <taxon>Spiralia</taxon>
        <taxon>Gnathifera</taxon>
        <taxon>Rotifera</taxon>
        <taxon>Eurotatoria</taxon>
        <taxon>Bdelloidea</taxon>
        <taxon>Philodinida</taxon>
        <taxon>Philodinidae</taxon>
        <taxon>Rotaria</taxon>
    </lineage>
</organism>
<feature type="compositionally biased region" description="Low complexity" evidence="1">
    <location>
        <begin position="279"/>
        <end position="292"/>
    </location>
</feature>
<evidence type="ECO:0000313" key="3">
    <source>
        <dbReference type="EMBL" id="CAF0891310.1"/>
    </source>
</evidence>
<feature type="region of interest" description="Disordered" evidence="1">
    <location>
        <begin position="279"/>
        <end position="299"/>
    </location>
</feature>
<name>A0A813UHI9_9BILA</name>
<evidence type="ECO:0000256" key="1">
    <source>
        <dbReference type="SAM" id="MobiDB-lite"/>
    </source>
</evidence>
<evidence type="ECO:0000313" key="5">
    <source>
        <dbReference type="Proteomes" id="UP000663870"/>
    </source>
</evidence>
<accession>A0A813UHI9</accession>
<evidence type="ECO:0000313" key="4">
    <source>
        <dbReference type="Proteomes" id="UP000663854"/>
    </source>
</evidence>
<reference evidence="2" key="1">
    <citation type="submission" date="2021-02" db="EMBL/GenBank/DDBJ databases">
        <authorList>
            <person name="Nowell W R."/>
        </authorList>
    </citation>
    <scope>NUCLEOTIDE SEQUENCE</scope>
</reference>
<dbReference type="AlphaFoldDB" id="A0A813UHI9"/>
<evidence type="ECO:0000313" key="2">
    <source>
        <dbReference type="EMBL" id="CAF0827774.1"/>
    </source>
</evidence>
<protein>
    <submittedName>
        <fullName evidence="2">Uncharacterized protein</fullName>
    </submittedName>
</protein>
<dbReference type="EMBL" id="CAJNOL010000154">
    <property type="protein sequence ID" value="CAF0891310.1"/>
    <property type="molecule type" value="Genomic_DNA"/>
</dbReference>
<dbReference type="Proteomes" id="UP000663854">
    <property type="component" value="Unassembled WGS sequence"/>
</dbReference>